<protein>
    <submittedName>
        <fullName evidence="2">Uncharacterized protein</fullName>
    </submittedName>
</protein>
<evidence type="ECO:0000256" key="1">
    <source>
        <dbReference type="SAM" id="MobiDB-lite"/>
    </source>
</evidence>
<sequence length="136" mass="14384">MTDRPGVDVVFRNDEGPSRGDGRPRGEGPASAQSALRIGNADRTILRLLRDRDRDGIPSEVVLRDGSRLLIFNICWGYEISWGFDVAHGYAPVAAAAQITTNISPSVGGVPVEVFTTAAVVAVNDPETGDPLLAVG</sequence>
<gene>
    <name evidence="2" type="ORF">NCTC13184_02441</name>
</gene>
<reference evidence="2 3" key="1">
    <citation type="submission" date="2018-06" db="EMBL/GenBank/DDBJ databases">
        <authorList>
            <consortium name="Pathogen Informatics"/>
            <person name="Doyle S."/>
        </authorList>
    </citation>
    <scope>NUCLEOTIDE SEQUENCE [LARGE SCALE GENOMIC DNA]</scope>
    <source>
        <strain evidence="2 3">NCTC13184</strain>
    </source>
</reference>
<feature type="region of interest" description="Disordered" evidence="1">
    <location>
        <begin position="1"/>
        <end position="34"/>
    </location>
</feature>
<name>A0A378WRI8_9NOCA</name>
<dbReference type="Proteomes" id="UP000255082">
    <property type="component" value="Unassembled WGS sequence"/>
</dbReference>
<organism evidence="2 3">
    <name type="scientific">Nocardia africana</name>
    <dbReference type="NCBI Taxonomy" id="134964"/>
    <lineage>
        <taxon>Bacteria</taxon>
        <taxon>Bacillati</taxon>
        <taxon>Actinomycetota</taxon>
        <taxon>Actinomycetes</taxon>
        <taxon>Mycobacteriales</taxon>
        <taxon>Nocardiaceae</taxon>
        <taxon>Nocardia</taxon>
    </lineage>
</organism>
<feature type="compositionally biased region" description="Basic and acidic residues" evidence="1">
    <location>
        <begin position="1"/>
        <end position="26"/>
    </location>
</feature>
<evidence type="ECO:0000313" key="2">
    <source>
        <dbReference type="EMBL" id="SUA43081.1"/>
    </source>
</evidence>
<dbReference type="EMBL" id="UGRU01000001">
    <property type="protein sequence ID" value="SUA43081.1"/>
    <property type="molecule type" value="Genomic_DNA"/>
</dbReference>
<dbReference type="AlphaFoldDB" id="A0A378WRI8"/>
<evidence type="ECO:0000313" key="3">
    <source>
        <dbReference type="Proteomes" id="UP000255082"/>
    </source>
</evidence>
<proteinExistence type="predicted"/>
<accession>A0A378WRI8</accession>